<accession>A0A1M5XD24</accession>
<proteinExistence type="predicted"/>
<name>A0A1M5XD24_9BACT</name>
<dbReference type="STRING" id="1121409.SAMN02745124_02975"/>
<gene>
    <name evidence="1" type="ORF">SAMN02745124_02975</name>
</gene>
<dbReference type="Proteomes" id="UP000184139">
    <property type="component" value="Unassembled WGS sequence"/>
</dbReference>
<reference evidence="1 2" key="1">
    <citation type="submission" date="2016-11" db="EMBL/GenBank/DDBJ databases">
        <authorList>
            <person name="Jaros S."/>
            <person name="Januszkiewicz K."/>
            <person name="Wedrychowicz H."/>
        </authorList>
    </citation>
    <scope>NUCLEOTIDE SEQUENCE [LARGE SCALE GENOMIC DNA]</scope>
    <source>
        <strain evidence="1 2">DSM 9705</strain>
    </source>
</reference>
<dbReference type="AlphaFoldDB" id="A0A1M5XD24"/>
<dbReference type="RefSeq" id="WP_073377359.1">
    <property type="nucleotide sequence ID" value="NZ_FQXS01000019.1"/>
</dbReference>
<evidence type="ECO:0000313" key="2">
    <source>
        <dbReference type="Proteomes" id="UP000184139"/>
    </source>
</evidence>
<dbReference type="EMBL" id="FQXS01000019">
    <property type="protein sequence ID" value="SHH97747.1"/>
    <property type="molecule type" value="Genomic_DNA"/>
</dbReference>
<protein>
    <submittedName>
        <fullName evidence="1">Uncharacterized protein</fullName>
    </submittedName>
</protein>
<keyword evidence="2" id="KW-1185">Reference proteome</keyword>
<evidence type="ECO:0000313" key="1">
    <source>
        <dbReference type="EMBL" id="SHH97747.1"/>
    </source>
</evidence>
<dbReference type="OrthoDB" id="5432527at2"/>
<organism evidence="1 2">
    <name type="scientific">Desulfofustis glycolicus DSM 9705</name>
    <dbReference type="NCBI Taxonomy" id="1121409"/>
    <lineage>
        <taxon>Bacteria</taxon>
        <taxon>Pseudomonadati</taxon>
        <taxon>Thermodesulfobacteriota</taxon>
        <taxon>Desulfobulbia</taxon>
        <taxon>Desulfobulbales</taxon>
        <taxon>Desulfocapsaceae</taxon>
        <taxon>Desulfofustis</taxon>
    </lineage>
</organism>
<sequence length="72" mass="7827">MAPEPIPLLGGKSVHCINESQMAEAQHLSESDAVSAPKIQAHLHQAEAELTRNERAALAFVLIKRLKETQGD</sequence>